<evidence type="ECO:0000313" key="3">
    <source>
        <dbReference type="Proteomes" id="UP000031465"/>
    </source>
</evidence>
<dbReference type="AlphaFoldDB" id="A0A0C1JPQ9"/>
<gene>
    <name evidence="2" type="ORF">DB44_BK00020</name>
</gene>
<dbReference type="EMBL" id="JSAN01000034">
    <property type="protein sequence ID" value="KIC73180.1"/>
    <property type="molecule type" value="Genomic_DNA"/>
</dbReference>
<feature type="domain" description="AbiEi antitoxin N-terminal" evidence="1">
    <location>
        <begin position="10"/>
        <end position="53"/>
    </location>
</feature>
<sequence>MKKPTNLSIIRPLFAQSSFTAEEVKQFGVSAAHLGYYIKKGLIKRLGRGIYQSADYQGSPENFRWEDLIEAVNSVPNGVICLISALAIHDITEEIPREHWIAIPHTTSICRGAKVRIVRFRNMELGKTELDLGGVRIPIFNRERTIIDSFRLLSRETAIKALKMALFQKGTMRLDLKKLQSYAKKLRFNIAPYLITATT</sequence>
<name>A0A0C1JPQ9_9BACT</name>
<dbReference type="Proteomes" id="UP000031465">
    <property type="component" value="Unassembled WGS sequence"/>
</dbReference>
<reference evidence="2 3" key="1">
    <citation type="journal article" date="2014" name="Mol. Biol. Evol.">
        <title>Massive expansion of Ubiquitination-related gene families within the Chlamydiae.</title>
        <authorList>
            <person name="Domman D."/>
            <person name="Collingro A."/>
            <person name="Lagkouvardos I."/>
            <person name="Gehre L."/>
            <person name="Weinmaier T."/>
            <person name="Rattei T."/>
            <person name="Subtil A."/>
            <person name="Horn M."/>
        </authorList>
    </citation>
    <scope>NUCLEOTIDE SEQUENCE [LARGE SCALE GENOMIC DNA]</scope>
    <source>
        <strain evidence="2 3">EI2</strain>
    </source>
</reference>
<comment type="caution">
    <text evidence="2">The sequence shown here is derived from an EMBL/GenBank/DDBJ whole genome shotgun (WGS) entry which is preliminary data.</text>
</comment>
<dbReference type="InterPro" id="IPR025159">
    <property type="entry name" value="AbiEi_N"/>
</dbReference>
<evidence type="ECO:0000259" key="1">
    <source>
        <dbReference type="Pfam" id="PF13338"/>
    </source>
</evidence>
<dbReference type="PATRIC" id="fig|362787.3.peg.589"/>
<dbReference type="RefSeq" id="WP_011175066.1">
    <property type="nucleotide sequence ID" value="NZ_JSAN01000034.1"/>
</dbReference>
<proteinExistence type="predicted"/>
<accession>A0A0C1JPQ9</accession>
<organism evidence="2 3">
    <name type="scientific">Candidatus Protochlamydia amoebophila</name>
    <dbReference type="NCBI Taxonomy" id="362787"/>
    <lineage>
        <taxon>Bacteria</taxon>
        <taxon>Pseudomonadati</taxon>
        <taxon>Chlamydiota</taxon>
        <taxon>Chlamydiia</taxon>
        <taxon>Parachlamydiales</taxon>
        <taxon>Parachlamydiaceae</taxon>
        <taxon>Candidatus Protochlamydia</taxon>
    </lineage>
</organism>
<dbReference type="Pfam" id="PF13338">
    <property type="entry name" value="AbiEi_4"/>
    <property type="match status" value="1"/>
</dbReference>
<protein>
    <recommendedName>
        <fullName evidence="1">AbiEi antitoxin N-terminal domain-containing protein</fullName>
    </recommendedName>
</protein>
<evidence type="ECO:0000313" key="2">
    <source>
        <dbReference type="EMBL" id="KIC73180.1"/>
    </source>
</evidence>